<dbReference type="EMBL" id="JAHMHR010000004">
    <property type="protein sequence ID" value="KAK1691365.1"/>
    <property type="molecule type" value="Genomic_DNA"/>
</dbReference>
<dbReference type="GO" id="GO:0005634">
    <property type="term" value="C:nucleus"/>
    <property type="evidence" value="ECO:0007669"/>
    <property type="project" value="UniProtKB-SubCell"/>
</dbReference>
<dbReference type="RefSeq" id="XP_060435060.1">
    <property type="nucleotide sequence ID" value="XM_060573731.1"/>
</dbReference>
<evidence type="ECO:0000256" key="2">
    <source>
        <dbReference type="ARBA" id="ARBA00023242"/>
    </source>
</evidence>
<proteinExistence type="predicted"/>
<feature type="domain" description="Zn(2)-C6 fungal-type" evidence="3">
    <location>
        <begin position="21"/>
        <end position="49"/>
    </location>
</feature>
<dbReference type="GO" id="GO:0000976">
    <property type="term" value="F:transcription cis-regulatory region binding"/>
    <property type="evidence" value="ECO:0007669"/>
    <property type="project" value="TreeGrafter"/>
</dbReference>
<dbReference type="GO" id="GO:0008270">
    <property type="term" value="F:zinc ion binding"/>
    <property type="evidence" value="ECO:0007669"/>
    <property type="project" value="InterPro"/>
</dbReference>
<keyword evidence="5" id="KW-1185">Reference proteome</keyword>
<dbReference type="SUPFAM" id="SSF57701">
    <property type="entry name" value="Zn2/Cys6 DNA-binding domain"/>
    <property type="match status" value="1"/>
</dbReference>
<organism evidence="4 5">
    <name type="scientific">Colletotrichum godetiae</name>
    <dbReference type="NCBI Taxonomy" id="1209918"/>
    <lineage>
        <taxon>Eukaryota</taxon>
        <taxon>Fungi</taxon>
        <taxon>Dikarya</taxon>
        <taxon>Ascomycota</taxon>
        <taxon>Pezizomycotina</taxon>
        <taxon>Sordariomycetes</taxon>
        <taxon>Hypocreomycetidae</taxon>
        <taxon>Glomerellales</taxon>
        <taxon>Glomerellaceae</taxon>
        <taxon>Colletotrichum</taxon>
        <taxon>Colletotrichum acutatum species complex</taxon>
    </lineage>
</organism>
<evidence type="ECO:0000313" key="4">
    <source>
        <dbReference type="EMBL" id="KAK1691365.1"/>
    </source>
</evidence>
<dbReference type="Pfam" id="PF00172">
    <property type="entry name" value="Zn_clus"/>
    <property type="match status" value="1"/>
</dbReference>
<dbReference type="InterPro" id="IPR001138">
    <property type="entry name" value="Zn2Cys6_DnaBD"/>
</dbReference>
<dbReference type="Gene3D" id="4.10.240.10">
    <property type="entry name" value="Zn(2)-C6 fungal-type DNA-binding domain"/>
    <property type="match status" value="1"/>
</dbReference>
<accession>A0AAJ0AW15</accession>
<dbReference type="Pfam" id="PF11951">
    <property type="entry name" value="Fungal_trans_2"/>
    <property type="match status" value="1"/>
</dbReference>
<dbReference type="InterPro" id="IPR036864">
    <property type="entry name" value="Zn2-C6_fun-type_DNA-bd_sf"/>
</dbReference>
<dbReference type="PANTHER" id="PTHR37534">
    <property type="entry name" value="TRANSCRIPTIONAL ACTIVATOR PROTEIN UGA3"/>
    <property type="match status" value="1"/>
</dbReference>
<dbReference type="PANTHER" id="PTHR37534:SF7">
    <property type="entry name" value="TRANSCRIPTIONAL ACTIVATOR PROTEIN UGA3"/>
    <property type="match status" value="1"/>
</dbReference>
<dbReference type="Proteomes" id="UP001224890">
    <property type="component" value="Unassembled WGS sequence"/>
</dbReference>
<keyword evidence="2" id="KW-0539">Nucleus</keyword>
<sequence>MSQTLEKKGRGRPRGIRHDRDCATCKARGVKCDLNRPSCGQCISHDVPCEGYKQRVVWRASHSTNVPPPKVPDHRPLTASPILIDNQPCATASMRNIPSKYKQVEVDDSNWTTHYFKYLNHFRQKMDHIQTDAQQQGNARTHDSLSSIWYFAWKRMTQTIPVDDESHVEYALCHTAAVEALLQSVDQEGIKAIFGIATFAFIDVYKEPFAAWSRHLRGARAVLDLHSPAPERFAELCSEINGLQEVVSLLCWYDITGLMIRRDRGLIFEDWHRDFMEDNLFELVGCPKDVFQIFTPIVKEGFECESRHPDLYVAATKQLLKTSRGSHDHGDLLRDAWRYSTVMAIYEAEFSVKKTSFEAIMHELADRICDILQAIPAKSAKYRHLPFAAFIVGRLSQSSHHSKIAQRYWEICNSLEDPIYPSGERMYRTDR</sequence>
<protein>
    <recommendedName>
        <fullName evidence="3">Zn(2)-C6 fungal-type domain-containing protein</fullName>
    </recommendedName>
</protein>
<dbReference type="PROSITE" id="PS50048">
    <property type="entry name" value="ZN2_CY6_FUNGAL_2"/>
    <property type="match status" value="1"/>
</dbReference>
<gene>
    <name evidence="4" type="ORF">BDP55DRAFT_646806</name>
</gene>
<evidence type="ECO:0000256" key="1">
    <source>
        <dbReference type="ARBA" id="ARBA00004123"/>
    </source>
</evidence>
<dbReference type="InterPro" id="IPR021858">
    <property type="entry name" value="Fun_TF"/>
</dbReference>
<reference evidence="4" key="1">
    <citation type="submission" date="2021-06" db="EMBL/GenBank/DDBJ databases">
        <title>Comparative genomics, transcriptomics and evolutionary studies reveal genomic signatures of adaptation to plant cell wall in hemibiotrophic fungi.</title>
        <authorList>
            <consortium name="DOE Joint Genome Institute"/>
            <person name="Baroncelli R."/>
            <person name="Diaz J.F."/>
            <person name="Benocci T."/>
            <person name="Peng M."/>
            <person name="Battaglia E."/>
            <person name="Haridas S."/>
            <person name="Andreopoulos W."/>
            <person name="Labutti K."/>
            <person name="Pangilinan J."/>
            <person name="Floch G.L."/>
            <person name="Makela M.R."/>
            <person name="Henrissat B."/>
            <person name="Grigoriev I.V."/>
            <person name="Crouch J.A."/>
            <person name="De Vries R.P."/>
            <person name="Sukno S.A."/>
            <person name="Thon M.R."/>
        </authorList>
    </citation>
    <scope>NUCLEOTIDE SEQUENCE</scope>
    <source>
        <strain evidence="4">CBS 193.32</strain>
    </source>
</reference>
<dbReference type="GO" id="GO:0045944">
    <property type="term" value="P:positive regulation of transcription by RNA polymerase II"/>
    <property type="evidence" value="ECO:0007669"/>
    <property type="project" value="TreeGrafter"/>
</dbReference>
<dbReference type="SMART" id="SM00066">
    <property type="entry name" value="GAL4"/>
    <property type="match status" value="1"/>
</dbReference>
<dbReference type="GO" id="GO:0000981">
    <property type="term" value="F:DNA-binding transcription factor activity, RNA polymerase II-specific"/>
    <property type="evidence" value="ECO:0007669"/>
    <property type="project" value="InterPro"/>
</dbReference>
<dbReference type="CDD" id="cd00067">
    <property type="entry name" value="GAL4"/>
    <property type="match status" value="1"/>
</dbReference>
<dbReference type="AlphaFoldDB" id="A0AAJ0AW15"/>
<dbReference type="GeneID" id="85458257"/>
<comment type="caution">
    <text evidence="4">The sequence shown here is derived from an EMBL/GenBank/DDBJ whole genome shotgun (WGS) entry which is preliminary data.</text>
</comment>
<name>A0AAJ0AW15_9PEZI</name>
<evidence type="ECO:0000313" key="5">
    <source>
        <dbReference type="Proteomes" id="UP001224890"/>
    </source>
</evidence>
<comment type="subcellular location">
    <subcellularLocation>
        <location evidence="1">Nucleus</location>
    </subcellularLocation>
</comment>
<evidence type="ECO:0000259" key="3">
    <source>
        <dbReference type="PROSITE" id="PS50048"/>
    </source>
</evidence>